<evidence type="ECO:0000256" key="2">
    <source>
        <dbReference type="ARBA" id="ARBA00022723"/>
    </source>
</evidence>
<dbReference type="InterPro" id="IPR036280">
    <property type="entry name" value="Multihaem_cyt_sf"/>
</dbReference>
<dbReference type="InterPro" id="IPR036909">
    <property type="entry name" value="Cyt_c-like_dom_sf"/>
</dbReference>
<dbReference type="PROSITE" id="PS51820">
    <property type="entry name" value="PA14"/>
    <property type="match status" value="1"/>
</dbReference>
<dbReference type="SUPFAM" id="SSF46626">
    <property type="entry name" value="Cytochrome c"/>
    <property type="match status" value="4"/>
</dbReference>
<dbReference type="GO" id="GO:0009055">
    <property type="term" value="F:electron transfer activity"/>
    <property type="evidence" value="ECO:0007669"/>
    <property type="project" value="InterPro"/>
</dbReference>
<dbReference type="GO" id="GO:0020037">
    <property type="term" value="F:heme binding"/>
    <property type="evidence" value="ECO:0007669"/>
    <property type="project" value="InterPro"/>
</dbReference>
<dbReference type="Pfam" id="PF07691">
    <property type="entry name" value="PA14"/>
    <property type="match status" value="1"/>
</dbReference>
<organism evidence="7">
    <name type="scientific">Schlesneria paludicola</name>
    <dbReference type="NCBI Taxonomy" id="360056"/>
    <lineage>
        <taxon>Bacteria</taxon>
        <taxon>Pseudomonadati</taxon>
        <taxon>Planctomycetota</taxon>
        <taxon>Planctomycetia</taxon>
        <taxon>Planctomycetales</taxon>
        <taxon>Planctomycetaceae</taxon>
        <taxon>Schlesneria</taxon>
    </lineage>
</organism>
<gene>
    <name evidence="7" type="ORF">ENS64_01165</name>
</gene>
<evidence type="ECO:0000259" key="6">
    <source>
        <dbReference type="PROSITE" id="PS51820"/>
    </source>
</evidence>
<dbReference type="PANTHER" id="PTHR33546:SF1">
    <property type="entry name" value="LARGE, MULTIFUNCTIONAL SECRETED PROTEIN"/>
    <property type="match status" value="1"/>
</dbReference>
<evidence type="ECO:0000259" key="5">
    <source>
        <dbReference type="PROSITE" id="PS51007"/>
    </source>
</evidence>
<dbReference type="Pfam" id="PF13442">
    <property type="entry name" value="Cytochrome_CBB3"/>
    <property type="match status" value="1"/>
</dbReference>
<evidence type="ECO:0000313" key="7">
    <source>
        <dbReference type="EMBL" id="HGT37870.1"/>
    </source>
</evidence>
<keyword evidence="2 4" id="KW-0479">Metal-binding</keyword>
<protein>
    <submittedName>
        <fullName evidence="7">C-type cytochrome</fullName>
    </submittedName>
</protein>
<comment type="caution">
    <text evidence="7">The sequence shown here is derived from an EMBL/GenBank/DDBJ whole genome shotgun (WGS) entry which is preliminary data.</text>
</comment>
<name>A0A7C4QT96_9PLAN</name>
<dbReference type="PANTHER" id="PTHR33546">
    <property type="entry name" value="LARGE, MULTIFUNCTIONAL SECRETED PROTEIN-RELATED"/>
    <property type="match status" value="1"/>
</dbReference>
<dbReference type="EMBL" id="DSVQ01000003">
    <property type="protein sequence ID" value="HGT37870.1"/>
    <property type="molecule type" value="Genomic_DNA"/>
</dbReference>
<evidence type="ECO:0000256" key="4">
    <source>
        <dbReference type="PROSITE-ProRule" id="PRU00433"/>
    </source>
</evidence>
<keyword evidence="3 4" id="KW-0408">Iron</keyword>
<feature type="domain" description="Cytochrome c" evidence="5">
    <location>
        <begin position="385"/>
        <end position="569"/>
    </location>
</feature>
<dbReference type="SUPFAM" id="SSF56988">
    <property type="entry name" value="Anthrax protective antigen"/>
    <property type="match status" value="1"/>
</dbReference>
<accession>A0A7C4QT96</accession>
<evidence type="ECO:0000256" key="3">
    <source>
        <dbReference type="ARBA" id="ARBA00023004"/>
    </source>
</evidence>
<feature type="domain" description="Cytochrome c" evidence="5">
    <location>
        <begin position="146"/>
        <end position="229"/>
    </location>
</feature>
<dbReference type="Gene3D" id="1.10.760.10">
    <property type="entry name" value="Cytochrome c-like domain"/>
    <property type="match status" value="5"/>
</dbReference>
<dbReference type="InterPro" id="IPR011658">
    <property type="entry name" value="PA14_dom"/>
</dbReference>
<keyword evidence="1 4" id="KW-0349">Heme</keyword>
<dbReference type="AlphaFoldDB" id="A0A7C4QT96"/>
<dbReference type="SMART" id="SM00758">
    <property type="entry name" value="PA14"/>
    <property type="match status" value="1"/>
</dbReference>
<reference evidence="7" key="1">
    <citation type="journal article" date="2020" name="mSystems">
        <title>Genome- and Community-Level Interaction Insights into Carbon Utilization and Element Cycling Functions of Hydrothermarchaeota in Hydrothermal Sediment.</title>
        <authorList>
            <person name="Zhou Z."/>
            <person name="Liu Y."/>
            <person name="Xu W."/>
            <person name="Pan J."/>
            <person name="Luo Z.H."/>
            <person name="Li M."/>
        </authorList>
    </citation>
    <scope>NUCLEOTIDE SEQUENCE [LARGE SCALE GENOMIC DNA]</scope>
    <source>
        <strain evidence="7">SpSt-508</strain>
    </source>
</reference>
<sequence length="916" mass="101665">MRRQMLRRAWRLCWGVVLLGVPAAWTSEGPRIPGFERFYAAEGSPLREGGVLLLSELNCLSCHVAEANFWGEGLTPRQSPVLDDVGSRVRPEWLHEYLTAPHRVKPGTSMPDVLSAVPEERAEQVAALVHFLASTGAVADTHSDRSAVRRGERLYHRVGCTACHNPRDDQTVDLPTSAPLPDLGKKYTAGSLAAFLKDPLKVRPSGRMPAFPLKDEEFRDLAQYFLQDVKLPANVKYAVYYGDWEKLPNFEELRPEHTGECAGFDLSVAQRRNHFGIRFTTNFYVRNPAQHQFYLSSDDGSRLMIGGEVIVDNDGIHPQTEEKGRHSFTEGWHPVVVDYFQGGGEIHLEVEVDGNGLKRQPLSALVSLSTDKPPHEEARWTVDPEKAARGRQLFASLGCAACHSLRIDGKPFAPASKAKPWRELTQPGGCLAEPPAAGVPRYGLSNSQRRALVSVLGIGPMEAPPADVVHRTLVTLNCYACHRRGEEGGVEEARNGFFESLQKEMGDEGRLPPPLTGVGDKLTDGWLKHLLEQGANDRQLYMQAKMPKFGGRNVGHLVAALAAVDRQPDSVPPPEFPEPDYRVKAAGRHLVGGNALSCIKCHDFGPHPSQGVRAINLTTMPRRLRADWFVRYLRDPQAFRPGTRMPAPWPFGQATVKDVLQANVDWQIWAVWRYLSDGDKAAVPVGLVREPIELKPTESPLIYRNFIEGAGSRAIGVGYPEQAHVAWDANDMRLALIWHGAFIDASRHWNGRGAGFESPLGDDVLALPAGPPLARLNSLHEVWPKDSARDSGYRFRGYRLDPQRRPVFQYAIHGVTIDDFPLPVVSAENRYPTLRRTLTFTTGSPGEAAGGTWYFRAAVGRVEQTAQGRYRIDGVWTLAVLSDAAPVIRETEGRQELLIPVKFDQPSTEIALEYLW</sequence>
<feature type="domain" description="PA14" evidence="6">
    <location>
        <begin position="230"/>
        <end position="366"/>
    </location>
</feature>
<feature type="domain" description="Cytochrome c" evidence="5">
    <location>
        <begin position="45"/>
        <end position="133"/>
    </location>
</feature>
<dbReference type="SUPFAM" id="SSF48695">
    <property type="entry name" value="Multiheme cytochromes"/>
    <property type="match status" value="1"/>
</dbReference>
<dbReference type="InterPro" id="IPR037524">
    <property type="entry name" value="PA14/GLEYA"/>
</dbReference>
<evidence type="ECO:0000256" key="1">
    <source>
        <dbReference type="ARBA" id="ARBA00022617"/>
    </source>
</evidence>
<dbReference type="InterPro" id="IPR009056">
    <property type="entry name" value="Cyt_c-like_dom"/>
</dbReference>
<dbReference type="PROSITE" id="PS51007">
    <property type="entry name" value="CYTC"/>
    <property type="match status" value="3"/>
</dbReference>
<dbReference type="GO" id="GO:0046872">
    <property type="term" value="F:metal ion binding"/>
    <property type="evidence" value="ECO:0007669"/>
    <property type="project" value="UniProtKB-KW"/>
</dbReference>
<proteinExistence type="predicted"/>